<evidence type="ECO:0000256" key="1">
    <source>
        <dbReference type="SAM" id="Phobius"/>
    </source>
</evidence>
<protein>
    <submittedName>
        <fullName evidence="2">Transmembrane protein</fullName>
    </submittedName>
</protein>
<keyword evidence="3" id="KW-1185">Reference proteome</keyword>
<sequence length="643" mass="73174">MHLTQHTLKIPKIFSPHVFVEWGIKLAFLLILLLVIVPFSPKMPAPGLDASWALGLNQAVAQGLSFGKEIIFTLGPYSAIYTKFYHPLTDLMMIGGSIYLALSFWLCIVLLMQGVKWRWCFAFAVLIFGMIYARDSLFFAYPLIMSLVCFKNMDPHTNSSYSIQNKYLLLGILFAPLGLLSLIKGSLLLLSSAVCLLCSLFFALHKQKKMAFICFISPLASLVVFWIIAGQSIIHIPAYIYNSMVLATGFTEAMAVDGDNKEIVLYLLSSGLIGLAIIKQKHTTHLMRFFYFSIFFLFLFLSFKAGFTRHFGHSFITGTSILIAALLLPFLFHSKWVVVALITSLYTTCYIDGQHTKISLLNNFISTYTASWYGLKNRIQDPNWVKENYRVTMSYLRNQSSLPELKGTADIYSYDQSYLFASDAIWSPRPIFQSYSVFTPALAEKNKQHISIQHGPDVIVFRLQPIDDRFPSLEDGVSWLEFLNNYHPVQLVDHFLLLKKNEHPLIDNTPETITTERHYLGEIIQLPQSKHPVFTKLIIKPTLWGKIATILFKPAPLEISVVLHNGNKRQFRMIANMAQSGFLISPLIEETAEFGLLFSNNPFLENKKVKSITLTTSKKNAKHWQSEFTISFKNITNQTHHQI</sequence>
<organism evidence="2 3">
    <name type="scientific">Legionella worsleiensis</name>
    <dbReference type="NCBI Taxonomy" id="45076"/>
    <lineage>
        <taxon>Bacteria</taxon>
        <taxon>Pseudomonadati</taxon>
        <taxon>Pseudomonadota</taxon>
        <taxon>Gammaproteobacteria</taxon>
        <taxon>Legionellales</taxon>
        <taxon>Legionellaceae</taxon>
        <taxon>Legionella</taxon>
    </lineage>
</organism>
<feature type="transmembrane region" description="Helical" evidence="1">
    <location>
        <begin position="91"/>
        <end position="112"/>
    </location>
</feature>
<feature type="transmembrane region" description="Helical" evidence="1">
    <location>
        <begin position="290"/>
        <end position="307"/>
    </location>
</feature>
<keyword evidence="1" id="KW-0472">Membrane</keyword>
<dbReference type="OrthoDB" id="176190at2"/>
<dbReference type="Proteomes" id="UP000054662">
    <property type="component" value="Unassembled WGS sequence"/>
</dbReference>
<dbReference type="STRING" id="45076.Lwor_2352"/>
<dbReference type="EMBL" id="LNZC01000031">
    <property type="protein sequence ID" value="KTD75786.1"/>
    <property type="molecule type" value="Genomic_DNA"/>
</dbReference>
<evidence type="ECO:0000313" key="3">
    <source>
        <dbReference type="Proteomes" id="UP000054662"/>
    </source>
</evidence>
<proteinExistence type="predicted"/>
<dbReference type="PATRIC" id="fig|45076.6.peg.2586"/>
<reference evidence="2 3" key="1">
    <citation type="submission" date="2015-11" db="EMBL/GenBank/DDBJ databases">
        <title>Genomic analysis of 38 Legionella species identifies large and diverse effector repertoires.</title>
        <authorList>
            <person name="Burstein D."/>
            <person name="Amaro F."/>
            <person name="Zusman T."/>
            <person name="Lifshitz Z."/>
            <person name="Cohen O."/>
            <person name="Gilbert J.A."/>
            <person name="Pupko T."/>
            <person name="Shuman H.A."/>
            <person name="Segal G."/>
        </authorList>
    </citation>
    <scope>NUCLEOTIDE SEQUENCE [LARGE SCALE GENOMIC DNA]</scope>
    <source>
        <strain evidence="2 3">ATCC 49508</strain>
    </source>
</reference>
<keyword evidence="1" id="KW-1133">Transmembrane helix</keyword>
<accession>A0A0W1A390</accession>
<dbReference type="RefSeq" id="WP_058494121.1">
    <property type="nucleotide sequence ID" value="NZ_CBCRUR010000021.1"/>
</dbReference>
<gene>
    <name evidence="2" type="ORF">Lwor_2352</name>
</gene>
<feature type="transmembrane region" description="Helical" evidence="1">
    <location>
        <begin position="187"/>
        <end position="204"/>
    </location>
</feature>
<keyword evidence="1 2" id="KW-0812">Transmembrane</keyword>
<name>A0A0W1A390_9GAMM</name>
<feature type="transmembrane region" description="Helical" evidence="1">
    <location>
        <begin position="313"/>
        <end position="332"/>
    </location>
</feature>
<feature type="transmembrane region" description="Helical" evidence="1">
    <location>
        <begin position="262"/>
        <end position="278"/>
    </location>
</feature>
<comment type="caution">
    <text evidence="2">The sequence shown here is derived from an EMBL/GenBank/DDBJ whole genome shotgun (WGS) entry which is preliminary data.</text>
</comment>
<feature type="transmembrane region" description="Helical" evidence="1">
    <location>
        <begin position="119"/>
        <end position="141"/>
    </location>
</feature>
<feature type="transmembrane region" description="Helical" evidence="1">
    <location>
        <begin position="18"/>
        <end position="39"/>
    </location>
</feature>
<feature type="transmembrane region" description="Helical" evidence="1">
    <location>
        <begin position="210"/>
        <end position="229"/>
    </location>
</feature>
<feature type="transmembrane region" description="Helical" evidence="1">
    <location>
        <begin position="236"/>
        <end position="256"/>
    </location>
</feature>
<evidence type="ECO:0000313" key="2">
    <source>
        <dbReference type="EMBL" id="KTD75786.1"/>
    </source>
</evidence>
<dbReference type="AlphaFoldDB" id="A0A0W1A390"/>